<gene>
    <name evidence="1" type="ORF">GCM10007047_34310</name>
</gene>
<comment type="caution">
    <text evidence="1">The sequence shown here is derived from an EMBL/GenBank/DDBJ whole genome shotgun (WGS) entry which is preliminary data.</text>
</comment>
<name>A0A8J3GGH2_9BACT</name>
<reference evidence="1" key="2">
    <citation type="submission" date="2020-09" db="EMBL/GenBank/DDBJ databases">
        <authorList>
            <person name="Sun Q."/>
            <person name="Kim S."/>
        </authorList>
    </citation>
    <scope>NUCLEOTIDE SEQUENCE</scope>
    <source>
        <strain evidence="1">KCTC 12870</strain>
    </source>
</reference>
<dbReference type="RefSeq" id="WP_189517646.1">
    <property type="nucleotide sequence ID" value="NZ_BMXG01000046.1"/>
</dbReference>
<dbReference type="Proteomes" id="UP000642829">
    <property type="component" value="Unassembled WGS sequence"/>
</dbReference>
<organism evidence="1 2">
    <name type="scientific">Cerasicoccus arenae</name>
    <dbReference type="NCBI Taxonomy" id="424488"/>
    <lineage>
        <taxon>Bacteria</taxon>
        <taxon>Pseudomonadati</taxon>
        <taxon>Verrucomicrobiota</taxon>
        <taxon>Opitutia</taxon>
        <taxon>Puniceicoccales</taxon>
        <taxon>Cerasicoccaceae</taxon>
        <taxon>Cerasicoccus</taxon>
    </lineage>
</organism>
<proteinExistence type="predicted"/>
<protein>
    <recommendedName>
        <fullName evidence="3">Transposase</fullName>
    </recommendedName>
</protein>
<evidence type="ECO:0000313" key="1">
    <source>
        <dbReference type="EMBL" id="GHC14241.1"/>
    </source>
</evidence>
<dbReference type="NCBIfam" id="NF033819">
    <property type="entry name" value="IS66_TnpB"/>
    <property type="match status" value="1"/>
</dbReference>
<evidence type="ECO:0000313" key="2">
    <source>
        <dbReference type="Proteomes" id="UP000642829"/>
    </source>
</evidence>
<accession>A0A8J3GGH2</accession>
<dbReference type="InterPro" id="IPR008878">
    <property type="entry name" value="Transposase_IS66_Orf2"/>
</dbReference>
<dbReference type="Pfam" id="PF05717">
    <property type="entry name" value="TnpB_IS66"/>
    <property type="match status" value="1"/>
</dbReference>
<reference evidence="1" key="1">
    <citation type="journal article" date="2014" name="Int. J. Syst. Evol. Microbiol.">
        <title>Complete genome sequence of Corynebacterium casei LMG S-19264T (=DSM 44701T), isolated from a smear-ripened cheese.</title>
        <authorList>
            <consortium name="US DOE Joint Genome Institute (JGI-PGF)"/>
            <person name="Walter F."/>
            <person name="Albersmeier A."/>
            <person name="Kalinowski J."/>
            <person name="Ruckert C."/>
        </authorList>
    </citation>
    <scope>NUCLEOTIDE SEQUENCE</scope>
    <source>
        <strain evidence="1">KCTC 12870</strain>
    </source>
</reference>
<dbReference type="EMBL" id="BMXG01000046">
    <property type="protein sequence ID" value="GHC14241.1"/>
    <property type="molecule type" value="Genomic_DNA"/>
</dbReference>
<dbReference type="AlphaFoldDB" id="A0A8J3GGH2"/>
<sequence>MLTLSHQLRIFVAVEPVDMRKQFDGLWAVARDHLGEDPKRGALFAFTNKNRNRLKLLYFDGTGVWVLAKRIEQGRLSWPLGSDERKLMIKPAALTMLIEGIDLKDGMQKAWYET</sequence>
<evidence type="ECO:0008006" key="3">
    <source>
        <dbReference type="Google" id="ProtNLM"/>
    </source>
</evidence>
<dbReference type="PANTHER" id="PTHR36455">
    <property type="match status" value="1"/>
</dbReference>
<keyword evidence="2" id="KW-1185">Reference proteome</keyword>
<dbReference type="PANTHER" id="PTHR36455:SF1">
    <property type="entry name" value="BLR8292 PROTEIN"/>
    <property type="match status" value="1"/>
</dbReference>